<evidence type="ECO:0000313" key="2">
    <source>
        <dbReference type="Proteomes" id="UP000238823"/>
    </source>
</evidence>
<protein>
    <submittedName>
        <fullName evidence="1">Uncharacterized protein</fullName>
    </submittedName>
</protein>
<proteinExistence type="predicted"/>
<name>A0A2S9Y7Y2_9BACT</name>
<sequence>MDVPDPAADIDPRRLVGAWYVLVSNYGFWRGSTHPRIDYDLLTPGEDGRARLLESRRFRAPDLLGRARARLVVQACRAGRPGELFSRGTGLRWGSRHRSIVVLADSGYRWTVVWYTRSNFGASQGLSIHTRDPWISQALLDRILARVRAHPFSSVRCEGLVAPEQHWVPPEPYRLDSVSV</sequence>
<comment type="caution">
    <text evidence="1">The sequence shown here is derived from an EMBL/GenBank/DDBJ whole genome shotgun (WGS) entry which is preliminary data.</text>
</comment>
<dbReference type="EMBL" id="PVNL01000117">
    <property type="protein sequence ID" value="PRQ01126.1"/>
    <property type="molecule type" value="Genomic_DNA"/>
</dbReference>
<evidence type="ECO:0000313" key="1">
    <source>
        <dbReference type="EMBL" id="PRQ01126.1"/>
    </source>
</evidence>
<organism evidence="1 2">
    <name type="scientific">Enhygromyxa salina</name>
    <dbReference type="NCBI Taxonomy" id="215803"/>
    <lineage>
        <taxon>Bacteria</taxon>
        <taxon>Pseudomonadati</taxon>
        <taxon>Myxococcota</taxon>
        <taxon>Polyangia</taxon>
        <taxon>Nannocystales</taxon>
        <taxon>Nannocystaceae</taxon>
        <taxon>Enhygromyxa</taxon>
    </lineage>
</organism>
<dbReference type="RefSeq" id="WP_106092604.1">
    <property type="nucleotide sequence ID" value="NZ_PVNL01000117.1"/>
</dbReference>
<dbReference type="SUPFAM" id="SSF50814">
    <property type="entry name" value="Lipocalins"/>
    <property type="match status" value="1"/>
</dbReference>
<dbReference type="OrthoDB" id="5516538at2"/>
<accession>A0A2S9Y7Y2</accession>
<gene>
    <name evidence="1" type="ORF">ENSA7_57310</name>
</gene>
<dbReference type="AlphaFoldDB" id="A0A2S9Y7Y2"/>
<reference evidence="1 2" key="1">
    <citation type="submission" date="2018-03" db="EMBL/GenBank/DDBJ databases">
        <title>Draft Genome Sequences of the Obligatory Marine Myxobacteria Enhygromyxa salina SWB007.</title>
        <authorList>
            <person name="Poehlein A."/>
            <person name="Moghaddam J.A."/>
            <person name="Harms H."/>
            <person name="Alanjari M."/>
            <person name="Koenig G.M."/>
            <person name="Daniel R."/>
            <person name="Schaeberle T.F."/>
        </authorList>
    </citation>
    <scope>NUCLEOTIDE SEQUENCE [LARGE SCALE GENOMIC DNA]</scope>
    <source>
        <strain evidence="1 2">SWB007</strain>
    </source>
</reference>
<dbReference type="Gene3D" id="2.40.128.20">
    <property type="match status" value="1"/>
</dbReference>
<dbReference type="InterPro" id="IPR012674">
    <property type="entry name" value="Calycin"/>
</dbReference>
<dbReference type="Proteomes" id="UP000238823">
    <property type="component" value="Unassembled WGS sequence"/>
</dbReference>